<accession>A0A1I2G3C8</accession>
<dbReference type="Proteomes" id="UP000199645">
    <property type="component" value="Unassembled WGS sequence"/>
</dbReference>
<evidence type="ECO:0000313" key="1">
    <source>
        <dbReference type="EMBL" id="SFF11131.1"/>
    </source>
</evidence>
<keyword evidence="2" id="KW-1185">Reference proteome</keyword>
<dbReference type="AlphaFoldDB" id="A0A1I2G3C8"/>
<dbReference type="Gene3D" id="1.25.10.10">
    <property type="entry name" value="Leucine-rich Repeat Variant"/>
    <property type="match status" value="1"/>
</dbReference>
<proteinExistence type="predicted"/>
<dbReference type="InterPro" id="IPR016024">
    <property type="entry name" value="ARM-type_fold"/>
</dbReference>
<dbReference type="EMBL" id="FONV01000006">
    <property type="protein sequence ID" value="SFF11131.1"/>
    <property type="molecule type" value="Genomic_DNA"/>
</dbReference>
<reference evidence="1 2" key="1">
    <citation type="submission" date="2016-10" db="EMBL/GenBank/DDBJ databases">
        <authorList>
            <person name="de Groot N.N."/>
        </authorList>
    </citation>
    <scope>NUCLEOTIDE SEQUENCE [LARGE SCALE GENOMIC DNA]</scope>
    <source>
        <strain evidence="1 2">DSM 43019</strain>
    </source>
</reference>
<name>A0A1I2G3C8_9ACTN</name>
<dbReference type="Pfam" id="PF13646">
    <property type="entry name" value="HEAT_2"/>
    <property type="match status" value="1"/>
</dbReference>
<dbReference type="STRING" id="35752.SAMN05421541_106116"/>
<evidence type="ECO:0000313" key="2">
    <source>
        <dbReference type="Proteomes" id="UP000199645"/>
    </source>
</evidence>
<organism evidence="1 2">
    <name type="scientific">Actinoplanes philippinensis</name>
    <dbReference type="NCBI Taxonomy" id="35752"/>
    <lineage>
        <taxon>Bacteria</taxon>
        <taxon>Bacillati</taxon>
        <taxon>Actinomycetota</taxon>
        <taxon>Actinomycetes</taxon>
        <taxon>Micromonosporales</taxon>
        <taxon>Micromonosporaceae</taxon>
        <taxon>Actinoplanes</taxon>
    </lineage>
</organism>
<protein>
    <submittedName>
        <fullName evidence="1">HEAT repeat-containing protein</fullName>
    </submittedName>
</protein>
<gene>
    <name evidence="1" type="ORF">SAMN05421541_106116</name>
</gene>
<sequence length="174" mass="19384">MTEIGHPVTDLLARLAGEDPEAAREAALELGDRREYGAAPLMLEILGATSDARVRNGIAYALSAMRVPEMFEVVVELLRQERTRGFRGTLLYALRPFDCTPILPLLVDLVIGDSWEAAREAGYLITEIEVVSTDTWLPLEERLRAALEVVEDPGRREIIAFLSEFFENDAEEPA</sequence>
<dbReference type="InterPro" id="IPR011989">
    <property type="entry name" value="ARM-like"/>
</dbReference>
<dbReference type="SUPFAM" id="SSF48371">
    <property type="entry name" value="ARM repeat"/>
    <property type="match status" value="1"/>
</dbReference>
<dbReference type="RefSeq" id="WP_177319752.1">
    <property type="nucleotide sequence ID" value="NZ_BOMT01000023.1"/>
</dbReference>